<keyword evidence="1" id="KW-0812">Transmembrane</keyword>
<keyword evidence="3" id="KW-0540">Nuclease</keyword>
<dbReference type="RefSeq" id="WP_378245159.1">
    <property type="nucleotide sequence ID" value="NZ_JBHSKF010000003.1"/>
</dbReference>
<keyword evidence="1" id="KW-0472">Membrane</keyword>
<dbReference type="InterPro" id="IPR005135">
    <property type="entry name" value="Endo/exonuclease/phosphatase"/>
</dbReference>
<feature type="transmembrane region" description="Helical" evidence="1">
    <location>
        <begin position="50"/>
        <end position="73"/>
    </location>
</feature>
<keyword evidence="1" id="KW-1133">Transmembrane helix</keyword>
<evidence type="ECO:0000313" key="3">
    <source>
        <dbReference type="EMBL" id="MFC5286817.1"/>
    </source>
</evidence>
<dbReference type="InterPro" id="IPR036691">
    <property type="entry name" value="Endo/exonu/phosph_ase_sf"/>
</dbReference>
<organism evidence="3 4">
    <name type="scientific">Actinokineospora guangxiensis</name>
    <dbReference type="NCBI Taxonomy" id="1490288"/>
    <lineage>
        <taxon>Bacteria</taxon>
        <taxon>Bacillati</taxon>
        <taxon>Actinomycetota</taxon>
        <taxon>Actinomycetes</taxon>
        <taxon>Pseudonocardiales</taxon>
        <taxon>Pseudonocardiaceae</taxon>
        <taxon>Actinokineospora</taxon>
    </lineage>
</organism>
<keyword evidence="3" id="KW-0378">Hydrolase</keyword>
<evidence type="ECO:0000256" key="1">
    <source>
        <dbReference type="SAM" id="Phobius"/>
    </source>
</evidence>
<comment type="caution">
    <text evidence="3">The sequence shown here is derived from an EMBL/GenBank/DDBJ whole genome shotgun (WGS) entry which is preliminary data.</text>
</comment>
<proteinExistence type="predicted"/>
<evidence type="ECO:0000313" key="4">
    <source>
        <dbReference type="Proteomes" id="UP001596157"/>
    </source>
</evidence>
<dbReference type="Proteomes" id="UP001596157">
    <property type="component" value="Unassembled WGS sequence"/>
</dbReference>
<reference evidence="4" key="1">
    <citation type="journal article" date="2019" name="Int. J. Syst. Evol. Microbiol.">
        <title>The Global Catalogue of Microorganisms (GCM) 10K type strain sequencing project: providing services to taxonomists for standard genome sequencing and annotation.</title>
        <authorList>
            <consortium name="The Broad Institute Genomics Platform"/>
            <consortium name="The Broad Institute Genome Sequencing Center for Infectious Disease"/>
            <person name="Wu L."/>
            <person name="Ma J."/>
        </authorList>
    </citation>
    <scope>NUCLEOTIDE SEQUENCE [LARGE SCALE GENOMIC DNA]</scope>
    <source>
        <strain evidence="4">CCUG 59778</strain>
    </source>
</reference>
<accession>A0ABW0EHE3</accession>
<keyword evidence="4" id="KW-1185">Reference proteome</keyword>
<gene>
    <name evidence="3" type="ORF">ACFPM7_07120</name>
</gene>
<name>A0ABW0EHE3_9PSEU</name>
<feature type="transmembrane region" description="Helical" evidence="1">
    <location>
        <begin position="80"/>
        <end position="97"/>
    </location>
</feature>
<dbReference type="Pfam" id="PF03372">
    <property type="entry name" value="Exo_endo_phos"/>
    <property type="match status" value="1"/>
</dbReference>
<sequence>MRTAEIDAAPAPEDPPRRRRRRWVTVLLTVPVLLVATTAVLRLVGVDGPWFVVALLALTPYVAAFGLLVTLITLAAGRRLLMVLALIATVSLGAILVPRSLGDGDPGGGGQRIRVMTANLLGGKADAEALLALARDSRVDILTMQELTPAAVTALDAAGMRTMFPYRVFRDEPGGSGSGIAATVPLRQIVLTEEFTLEQVTAVADLSGGADVEIMSVHVLPGVLNSRARVTWERELGALPPPDPAGRPRILAGDFNATADHAAFTRLIDRGYSDVGEMTGEGLRPTWSQPPFGPPVTIDHVLVDRRIQAASLAVYDLPGSDHNAVVTELVLPG</sequence>
<feature type="transmembrane region" description="Helical" evidence="1">
    <location>
        <begin position="23"/>
        <end position="44"/>
    </location>
</feature>
<dbReference type="Gene3D" id="3.60.10.10">
    <property type="entry name" value="Endonuclease/exonuclease/phosphatase"/>
    <property type="match status" value="1"/>
</dbReference>
<keyword evidence="3" id="KW-0255">Endonuclease</keyword>
<dbReference type="SUPFAM" id="SSF56219">
    <property type="entry name" value="DNase I-like"/>
    <property type="match status" value="1"/>
</dbReference>
<evidence type="ECO:0000259" key="2">
    <source>
        <dbReference type="Pfam" id="PF03372"/>
    </source>
</evidence>
<feature type="domain" description="Endonuclease/exonuclease/phosphatase" evidence="2">
    <location>
        <begin position="116"/>
        <end position="322"/>
    </location>
</feature>
<protein>
    <submittedName>
        <fullName evidence="3">Endonuclease/exonuclease/phosphatase family protein</fullName>
    </submittedName>
</protein>
<dbReference type="EMBL" id="JBHSKF010000003">
    <property type="protein sequence ID" value="MFC5286817.1"/>
    <property type="molecule type" value="Genomic_DNA"/>
</dbReference>
<dbReference type="GO" id="GO:0004519">
    <property type="term" value="F:endonuclease activity"/>
    <property type="evidence" value="ECO:0007669"/>
    <property type="project" value="UniProtKB-KW"/>
</dbReference>